<evidence type="ECO:0000313" key="1">
    <source>
        <dbReference type="EMBL" id="SMF47305.1"/>
    </source>
</evidence>
<evidence type="ECO:0000313" key="2">
    <source>
        <dbReference type="Proteomes" id="UP000192936"/>
    </source>
</evidence>
<organism evidence="1 2">
    <name type="scientific">Azospirillum oryzae</name>
    <dbReference type="NCBI Taxonomy" id="286727"/>
    <lineage>
        <taxon>Bacteria</taxon>
        <taxon>Pseudomonadati</taxon>
        <taxon>Pseudomonadota</taxon>
        <taxon>Alphaproteobacteria</taxon>
        <taxon>Rhodospirillales</taxon>
        <taxon>Azospirillaceae</taxon>
        <taxon>Azospirillum</taxon>
    </lineage>
</organism>
<proteinExistence type="predicted"/>
<dbReference type="RefSeq" id="WP_143266549.1">
    <property type="nucleotide sequence ID" value="NZ_FXAK01000005.1"/>
</dbReference>
<reference evidence="1 2" key="1">
    <citation type="submission" date="2017-04" db="EMBL/GenBank/DDBJ databases">
        <authorList>
            <person name="Afonso C.L."/>
            <person name="Miller P.J."/>
            <person name="Scott M.A."/>
            <person name="Spackman E."/>
            <person name="Goraichik I."/>
            <person name="Dimitrov K.M."/>
            <person name="Suarez D.L."/>
            <person name="Swayne D.E."/>
        </authorList>
    </citation>
    <scope>NUCLEOTIDE SEQUENCE [LARGE SCALE GENOMIC DNA]</scope>
    <source>
        <strain evidence="1 2">A2P</strain>
    </source>
</reference>
<dbReference type="STRING" id="286727.SAMN02982917_2312"/>
<protein>
    <submittedName>
        <fullName evidence="1">Uncharacterized protein</fullName>
    </submittedName>
</protein>
<dbReference type="EMBL" id="FXAK01000005">
    <property type="protein sequence ID" value="SMF47305.1"/>
    <property type="molecule type" value="Genomic_DNA"/>
</dbReference>
<sequence>MPKALRITMPDGSQWDVPLEIIARSRAAHYADEFGGDAQRSLAEDTLPLFEEYPDEAIDWASNNMNWSEVAAHAVQSVPPRPLTDRDKQTGWMTGDREIVELGG</sequence>
<dbReference type="Proteomes" id="UP000192936">
    <property type="component" value="Unassembled WGS sequence"/>
</dbReference>
<dbReference type="AlphaFoldDB" id="A0A1X7F7A7"/>
<gene>
    <name evidence="1" type="ORF">SAMN02982917_2312</name>
</gene>
<accession>A0A1X7F7A7</accession>
<name>A0A1X7F7A7_9PROT</name>
<dbReference type="OrthoDB" id="6692015at2"/>